<accession>A0A0E9TPJ0</accession>
<dbReference type="AlphaFoldDB" id="A0A0E9TPJ0"/>
<evidence type="ECO:0000313" key="2">
    <source>
        <dbReference type="EMBL" id="JAH55644.1"/>
    </source>
</evidence>
<evidence type="ECO:0000256" key="1">
    <source>
        <dbReference type="SAM" id="Phobius"/>
    </source>
</evidence>
<keyword evidence="1" id="KW-0472">Membrane</keyword>
<organism evidence="2">
    <name type="scientific">Anguilla anguilla</name>
    <name type="common">European freshwater eel</name>
    <name type="synonym">Muraena anguilla</name>
    <dbReference type="NCBI Taxonomy" id="7936"/>
    <lineage>
        <taxon>Eukaryota</taxon>
        <taxon>Metazoa</taxon>
        <taxon>Chordata</taxon>
        <taxon>Craniata</taxon>
        <taxon>Vertebrata</taxon>
        <taxon>Euteleostomi</taxon>
        <taxon>Actinopterygii</taxon>
        <taxon>Neopterygii</taxon>
        <taxon>Teleostei</taxon>
        <taxon>Anguilliformes</taxon>
        <taxon>Anguillidae</taxon>
        <taxon>Anguilla</taxon>
    </lineage>
</organism>
<proteinExistence type="predicted"/>
<dbReference type="EMBL" id="GBXM01052933">
    <property type="protein sequence ID" value="JAH55644.1"/>
    <property type="molecule type" value="Transcribed_RNA"/>
</dbReference>
<keyword evidence="1" id="KW-1133">Transmembrane helix</keyword>
<sequence length="42" mass="4826">MPLISHASFHKGYFYLNTFSLVTILIYSSEYSSHLCLVLSQN</sequence>
<feature type="transmembrane region" description="Helical" evidence="1">
    <location>
        <begin position="12"/>
        <end position="29"/>
    </location>
</feature>
<protein>
    <submittedName>
        <fullName evidence="2">Uncharacterized protein</fullName>
    </submittedName>
</protein>
<keyword evidence="1" id="KW-0812">Transmembrane</keyword>
<reference evidence="2" key="1">
    <citation type="submission" date="2014-11" db="EMBL/GenBank/DDBJ databases">
        <authorList>
            <person name="Amaro Gonzalez C."/>
        </authorList>
    </citation>
    <scope>NUCLEOTIDE SEQUENCE</scope>
</reference>
<name>A0A0E9TPJ0_ANGAN</name>
<reference evidence="2" key="2">
    <citation type="journal article" date="2015" name="Fish Shellfish Immunol.">
        <title>Early steps in the European eel (Anguilla anguilla)-Vibrio vulnificus interaction in the gills: Role of the RtxA13 toxin.</title>
        <authorList>
            <person name="Callol A."/>
            <person name="Pajuelo D."/>
            <person name="Ebbesson L."/>
            <person name="Teles M."/>
            <person name="MacKenzie S."/>
            <person name="Amaro C."/>
        </authorList>
    </citation>
    <scope>NUCLEOTIDE SEQUENCE</scope>
</reference>